<dbReference type="InterPro" id="IPR036388">
    <property type="entry name" value="WH-like_DNA-bd_sf"/>
</dbReference>
<name>A0A1N7SK14_9BURK</name>
<evidence type="ECO:0000256" key="2">
    <source>
        <dbReference type="ARBA" id="ARBA00023015"/>
    </source>
</evidence>
<keyword evidence="2" id="KW-0805">Transcription regulation</keyword>
<accession>A0A1N7SK14</accession>
<dbReference type="InterPro" id="IPR005119">
    <property type="entry name" value="LysR_subst-bd"/>
</dbReference>
<dbReference type="EMBL" id="CYGY02000059">
    <property type="protein sequence ID" value="SIT47642.1"/>
    <property type="molecule type" value="Genomic_DNA"/>
</dbReference>
<dbReference type="AlphaFoldDB" id="A0A1N7SK14"/>
<sequence length="325" mass="35998">MIPGRNTGAAVIGFTLEWDWTTAGRERMRIEDLRVFSLLAQTRNLHRIAQKTGLTQSAVSKILQRLEAEFDTRLVDRKGRGVELTAAGRVLLERAADVGASVAQTYADMAAAKSASAGKIRIGVVPALLESALLPILARYTARESAVSFRLSVQVSALLFDELKDGQLDLALCFMPDAIEDEELQSDEIGRQRYRIVARQGHPLAHAPADPRLLQGAKWLLPLPGHGLRQIVDRYFLDHDLASPQAVIETDASISLLTALLRNSDLITMLTEQMLQTYAGRDLAALPYETALFESRIRLFYRRKTTMSPAVQRFRATLHEALTGP</sequence>
<gene>
    <name evidence="6" type="ORF">BN2476_590052</name>
</gene>
<evidence type="ECO:0000259" key="5">
    <source>
        <dbReference type="PROSITE" id="PS50931"/>
    </source>
</evidence>
<dbReference type="InterPro" id="IPR000847">
    <property type="entry name" value="LysR_HTH_N"/>
</dbReference>
<keyword evidence="7" id="KW-1185">Reference proteome</keyword>
<evidence type="ECO:0000313" key="7">
    <source>
        <dbReference type="Proteomes" id="UP000195569"/>
    </source>
</evidence>
<evidence type="ECO:0000313" key="6">
    <source>
        <dbReference type="EMBL" id="SIT47642.1"/>
    </source>
</evidence>
<proteinExistence type="inferred from homology"/>
<dbReference type="Proteomes" id="UP000195569">
    <property type="component" value="Unassembled WGS sequence"/>
</dbReference>
<keyword evidence="4" id="KW-0804">Transcription</keyword>
<dbReference type="GO" id="GO:0000976">
    <property type="term" value="F:transcription cis-regulatory region binding"/>
    <property type="evidence" value="ECO:0007669"/>
    <property type="project" value="TreeGrafter"/>
</dbReference>
<dbReference type="PANTHER" id="PTHR30126">
    <property type="entry name" value="HTH-TYPE TRANSCRIPTIONAL REGULATOR"/>
    <property type="match status" value="1"/>
</dbReference>
<protein>
    <submittedName>
        <fullName evidence="6">LysR family transcriptional regulator</fullName>
    </submittedName>
</protein>
<dbReference type="Gene3D" id="1.10.10.10">
    <property type="entry name" value="Winged helix-like DNA-binding domain superfamily/Winged helix DNA-binding domain"/>
    <property type="match status" value="1"/>
</dbReference>
<dbReference type="InterPro" id="IPR036390">
    <property type="entry name" value="WH_DNA-bd_sf"/>
</dbReference>
<dbReference type="SUPFAM" id="SSF53850">
    <property type="entry name" value="Periplasmic binding protein-like II"/>
    <property type="match status" value="1"/>
</dbReference>
<evidence type="ECO:0000256" key="3">
    <source>
        <dbReference type="ARBA" id="ARBA00023125"/>
    </source>
</evidence>
<dbReference type="Pfam" id="PF03466">
    <property type="entry name" value="LysR_substrate"/>
    <property type="match status" value="1"/>
</dbReference>
<comment type="caution">
    <text evidence="6">The sequence shown here is derived from an EMBL/GenBank/DDBJ whole genome shotgun (WGS) entry which is preliminary data.</text>
</comment>
<dbReference type="Pfam" id="PF00126">
    <property type="entry name" value="HTH_1"/>
    <property type="match status" value="1"/>
</dbReference>
<comment type="similarity">
    <text evidence="1">Belongs to the LysR transcriptional regulatory family.</text>
</comment>
<evidence type="ECO:0000256" key="1">
    <source>
        <dbReference type="ARBA" id="ARBA00009437"/>
    </source>
</evidence>
<reference evidence="6" key="1">
    <citation type="submission" date="2016-12" db="EMBL/GenBank/DDBJ databases">
        <authorList>
            <person name="Moulin L."/>
        </authorList>
    </citation>
    <scope>NUCLEOTIDE SEQUENCE [LARGE SCALE GENOMIC DNA]</scope>
    <source>
        <strain evidence="6">STM 7183</strain>
    </source>
</reference>
<dbReference type="PROSITE" id="PS50931">
    <property type="entry name" value="HTH_LYSR"/>
    <property type="match status" value="1"/>
</dbReference>
<feature type="domain" description="HTH lysR-type" evidence="5">
    <location>
        <begin position="28"/>
        <end position="85"/>
    </location>
</feature>
<keyword evidence="3" id="KW-0238">DNA-binding</keyword>
<dbReference type="PANTHER" id="PTHR30126:SF97">
    <property type="entry name" value="HTH-TYPE TRANSCRIPTIONAL REGULATOR ABGR"/>
    <property type="match status" value="1"/>
</dbReference>
<evidence type="ECO:0000256" key="4">
    <source>
        <dbReference type="ARBA" id="ARBA00023163"/>
    </source>
</evidence>
<organism evidence="6 7">
    <name type="scientific">Paraburkholderia piptadeniae</name>
    <dbReference type="NCBI Taxonomy" id="1701573"/>
    <lineage>
        <taxon>Bacteria</taxon>
        <taxon>Pseudomonadati</taxon>
        <taxon>Pseudomonadota</taxon>
        <taxon>Betaproteobacteria</taxon>
        <taxon>Burkholderiales</taxon>
        <taxon>Burkholderiaceae</taxon>
        <taxon>Paraburkholderia</taxon>
    </lineage>
</organism>
<dbReference type="GO" id="GO:0003700">
    <property type="term" value="F:DNA-binding transcription factor activity"/>
    <property type="evidence" value="ECO:0007669"/>
    <property type="project" value="InterPro"/>
</dbReference>
<dbReference type="Gene3D" id="3.40.190.290">
    <property type="match status" value="1"/>
</dbReference>
<dbReference type="SUPFAM" id="SSF46785">
    <property type="entry name" value="Winged helix' DNA-binding domain"/>
    <property type="match status" value="1"/>
</dbReference>